<dbReference type="InterPro" id="IPR036397">
    <property type="entry name" value="RNaseH_sf"/>
</dbReference>
<dbReference type="GO" id="GO:0035613">
    <property type="term" value="F:RNA stem-loop binding"/>
    <property type="evidence" value="ECO:0007669"/>
    <property type="project" value="TreeGrafter"/>
</dbReference>
<dbReference type="Pfam" id="PF02022">
    <property type="entry name" value="Integrase_Zn"/>
    <property type="match status" value="1"/>
</dbReference>
<evidence type="ECO:0000256" key="2">
    <source>
        <dbReference type="ARBA" id="ARBA00022679"/>
    </source>
</evidence>
<evidence type="ECO:0000313" key="14">
    <source>
        <dbReference type="EMBL" id="KGL85547.1"/>
    </source>
</evidence>
<evidence type="ECO:0000256" key="1">
    <source>
        <dbReference type="ARBA" id="ARBA00012493"/>
    </source>
</evidence>
<dbReference type="Pfam" id="PF00075">
    <property type="entry name" value="RNase_H"/>
    <property type="match status" value="1"/>
</dbReference>
<evidence type="ECO:0000256" key="4">
    <source>
        <dbReference type="ARBA" id="ARBA00022722"/>
    </source>
</evidence>
<dbReference type="GO" id="GO:0004523">
    <property type="term" value="F:RNA-DNA hybrid ribonuclease activity"/>
    <property type="evidence" value="ECO:0007669"/>
    <property type="project" value="InterPro"/>
</dbReference>
<reference evidence="13 15" key="1">
    <citation type="submission" date="2014-06" db="EMBL/GenBank/DDBJ databases">
        <title>Genome evolution of avian class.</title>
        <authorList>
            <person name="Zhang G."/>
            <person name="Li C."/>
        </authorList>
    </citation>
    <scope>NUCLEOTIDE SEQUENCE [LARGE SCALE GENOMIC DNA]</scope>
    <source>
        <strain evidence="13">BGI_N309</strain>
    </source>
</reference>
<dbReference type="PANTHER" id="PTHR41694">
    <property type="entry name" value="ENDOGENOUS RETROVIRUS GROUP K MEMBER POL PROTEIN"/>
    <property type="match status" value="1"/>
</dbReference>
<evidence type="ECO:0000313" key="13">
    <source>
        <dbReference type="EMBL" id="KGL81297.1"/>
    </source>
</evidence>
<sequence>QTLELAAVCWAFCNWMACRLKVVTDSLYVTGVVQRIEDAALRQTGRPRLVQLFQQLQQALRQRTELYCVIHIRSHQWSLSLGQGNVRADSLVSVGLTVRCPVNKFEAARVAHDQFHQNAKGLARQFKLSHAEATGIVCTCPECSRHGPGIGIGVNPRGLKALEVWQMDVTHVNSFGRLRYVHVTIDTYLHFVWATAQAGEKALHMRRHLTQCVAVMGVPEMIKTDNGPAYTSQSVRKWMMQWGIQHVTGIPHSPTGHAVIERVNRTMKEYISK</sequence>
<keyword evidence="9" id="KW-0862">Zinc</keyword>
<accession>A0A099ZHJ8</accession>
<dbReference type="PROSITE" id="PS50879">
    <property type="entry name" value="RNASE_H_1"/>
    <property type="match status" value="1"/>
</dbReference>
<evidence type="ECO:0000259" key="10">
    <source>
        <dbReference type="PROSITE" id="PS50876"/>
    </source>
</evidence>
<feature type="non-terminal residue" evidence="13">
    <location>
        <position position="1"/>
    </location>
</feature>
<evidence type="ECO:0000256" key="6">
    <source>
        <dbReference type="ARBA" id="ARBA00022759"/>
    </source>
</evidence>
<dbReference type="PANTHER" id="PTHR41694:SF3">
    <property type="entry name" value="RNA-DIRECTED DNA POLYMERASE-RELATED"/>
    <property type="match status" value="1"/>
</dbReference>
<evidence type="ECO:0000259" key="11">
    <source>
        <dbReference type="PROSITE" id="PS50879"/>
    </source>
</evidence>
<dbReference type="InterPro" id="IPR001584">
    <property type="entry name" value="Integrase_cat-core"/>
</dbReference>
<dbReference type="EMBL" id="KL898634">
    <property type="protein sequence ID" value="KGL85547.1"/>
    <property type="molecule type" value="Genomic_DNA"/>
</dbReference>
<dbReference type="GO" id="GO:0003964">
    <property type="term" value="F:RNA-directed DNA polymerase activity"/>
    <property type="evidence" value="ECO:0007669"/>
    <property type="project" value="UniProtKB-KW"/>
</dbReference>
<dbReference type="Gene3D" id="3.30.420.10">
    <property type="entry name" value="Ribonuclease H-like superfamily/Ribonuclease H"/>
    <property type="match status" value="2"/>
</dbReference>
<dbReference type="InterPro" id="IPR003308">
    <property type="entry name" value="Integrase_Zn-bd_dom_N"/>
</dbReference>
<name>A0A099ZHJ8_TINGU</name>
<gene>
    <name evidence="14" type="ORF">N309_01631</name>
    <name evidence="13" type="ORF">N309_12812</name>
</gene>
<dbReference type="SUPFAM" id="SSF53098">
    <property type="entry name" value="Ribonuclease H-like"/>
    <property type="match status" value="2"/>
</dbReference>
<dbReference type="Gene3D" id="1.10.10.200">
    <property type="match status" value="1"/>
</dbReference>
<keyword evidence="7" id="KW-0378">Hydrolase</keyword>
<keyword evidence="15" id="KW-1185">Reference proteome</keyword>
<keyword evidence="8" id="KW-0695">RNA-directed DNA polymerase</keyword>
<keyword evidence="2" id="KW-0808">Transferase</keyword>
<keyword evidence="3" id="KW-0548">Nucleotidyltransferase</keyword>
<dbReference type="EC" id="2.7.7.49" evidence="1"/>
<evidence type="ECO:0000256" key="5">
    <source>
        <dbReference type="ARBA" id="ARBA00022723"/>
    </source>
</evidence>
<feature type="domain" description="RNase H type-1" evidence="11">
    <location>
        <begin position="1"/>
        <end position="97"/>
    </location>
</feature>
<dbReference type="InterPro" id="IPR012337">
    <property type="entry name" value="RNaseH-like_sf"/>
</dbReference>
<dbReference type="EMBL" id="KL893854">
    <property type="protein sequence ID" value="KGL81297.1"/>
    <property type="molecule type" value="Genomic_DNA"/>
</dbReference>
<keyword evidence="5" id="KW-0479">Metal-binding</keyword>
<feature type="non-terminal residue" evidence="13">
    <location>
        <position position="273"/>
    </location>
</feature>
<dbReference type="InterPro" id="IPR002156">
    <property type="entry name" value="RNaseH_domain"/>
</dbReference>
<dbReference type="PROSITE" id="PS50994">
    <property type="entry name" value="INTEGRASE"/>
    <property type="match status" value="1"/>
</dbReference>
<dbReference type="PROSITE" id="PS50876">
    <property type="entry name" value="ZF_INTEGRASE"/>
    <property type="match status" value="1"/>
</dbReference>
<dbReference type="SUPFAM" id="SSF46919">
    <property type="entry name" value="N-terminal Zn binding domain of HIV integrase"/>
    <property type="match status" value="1"/>
</dbReference>
<dbReference type="GO" id="GO:0015074">
    <property type="term" value="P:DNA integration"/>
    <property type="evidence" value="ECO:0007669"/>
    <property type="project" value="InterPro"/>
</dbReference>
<evidence type="ECO:0000313" key="15">
    <source>
        <dbReference type="Proteomes" id="UP000053641"/>
    </source>
</evidence>
<dbReference type="Proteomes" id="UP000053641">
    <property type="component" value="Unassembled WGS sequence"/>
</dbReference>
<feature type="domain" description="Integrase-type" evidence="10">
    <location>
        <begin position="103"/>
        <end position="144"/>
    </location>
</feature>
<evidence type="ECO:0000256" key="3">
    <source>
        <dbReference type="ARBA" id="ARBA00022695"/>
    </source>
</evidence>
<organism evidence="13 15">
    <name type="scientific">Tinamus guttatus</name>
    <name type="common">White-throated tinamou</name>
    <dbReference type="NCBI Taxonomy" id="94827"/>
    <lineage>
        <taxon>Eukaryota</taxon>
        <taxon>Metazoa</taxon>
        <taxon>Chordata</taxon>
        <taxon>Craniata</taxon>
        <taxon>Vertebrata</taxon>
        <taxon>Euteleostomi</taxon>
        <taxon>Archelosauria</taxon>
        <taxon>Archosauria</taxon>
        <taxon>Dinosauria</taxon>
        <taxon>Saurischia</taxon>
        <taxon>Theropoda</taxon>
        <taxon>Coelurosauria</taxon>
        <taxon>Aves</taxon>
        <taxon>Palaeognathae</taxon>
        <taxon>Tinamiformes</taxon>
        <taxon>Tinamidae</taxon>
        <taxon>Tinamus</taxon>
    </lineage>
</organism>
<feature type="domain" description="Integrase catalytic" evidence="12">
    <location>
        <begin position="152"/>
        <end position="273"/>
    </location>
</feature>
<keyword evidence="6" id="KW-0255">Endonuclease</keyword>
<keyword evidence="4" id="KW-0540">Nuclease</keyword>
<evidence type="ECO:0000256" key="9">
    <source>
        <dbReference type="PROSITE-ProRule" id="PRU00450"/>
    </source>
</evidence>
<protein>
    <recommendedName>
        <fullName evidence="1">RNA-directed DNA polymerase</fullName>
        <ecNumber evidence="1">2.7.7.49</ecNumber>
    </recommendedName>
</protein>
<evidence type="ECO:0000256" key="7">
    <source>
        <dbReference type="ARBA" id="ARBA00022801"/>
    </source>
</evidence>
<proteinExistence type="predicted"/>
<dbReference type="STRING" id="94827.A0A099ZHJ8"/>
<dbReference type="InterPro" id="IPR017856">
    <property type="entry name" value="Integrase-like_N"/>
</dbReference>
<dbReference type="AlphaFoldDB" id="A0A099ZHJ8"/>
<dbReference type="GO" id="GO:0008270">
    <property type="term" value="F:zinc ion binding"/>
    <property type="evidence" value="ECO:0007669"/>
    <property type="project" value="UniProtKB-KW"/>
</dbReference>
<keyword evidence="9" id="KW-0863">Zinc-finger</keyword>
<dbReference type="Pfam" id="PF00665">
    <property type="entry name" value="rve"/>
    <property type="match status" value="1"/>
</dbReference>
<evidence type="ECO:0000259" key="12">
    <source>
        <dbReference type="PROSITE" id="PS50994"/>
    </source>
</evidence>
<evidence type="ECO:0000256" key="8">
    <source>
        <dbReference type="ARBA" id="ARBA00022918"/>
    </source>
</evidence>